<gene>
    <name evidence="1" type="ORF">DT99_14100</name>
</gene>
<accession>A0A071MR07</accession>
<dbReference type="AlphaFoldDB" id="A0A071MR07"/>
<dbReference type="OrthoDB" id="8564199at2"/>
<name>A0A071MR07_9BURK</name>
<comment type="caution">
    <text evidence="1">The sequence shown here is derived from an EMBL/GenBank/DDBJ whole genome shotgun (WGS) entry which is preliminary data.</text>
</comment>
<proteinExistence type="predicted"/>
<protein>
    <submittedName>
        <fullName evidence="1">Tail protein</fullName>
    </submittedName>
</protein>
<dbReference type="EMBL" id="JJOA01000012">
    <property type="protein sequence ID" value="KEA58931.1"/>
    <property type="molecule type" value="Genomic_DNA"/>
</dbReference>
<sequence>MIKPDSLRQALAAAIPSLAAEPGALSVLVEQGSIATTGTLTPSFEYRYTAHVLATNFSGDTDPVFVALVEWVRANQPDLVTNPAARASGITFEVGIRDQAAVDLSIRLALTESVAVTTGPDGRHEITHVDDTKVDPADTLTWVALPQIR</sequence>
<dbReference type="InterPro" id="IPR009678">
    <property type="entry name" value="Phage_tail_completion_R"/>
</dbReference>
<dbReference type="Pfam" id="PF06891">
    <property type="entry name" value="P2_Phage_GpR"/>
    <property type="match status" value="1"/>
</dbReference>
<organism evidence="1">
    <name type="scientific">Burkholderia cenocepacia</name>
    <dbReference type="NCBI Taxonomy" id="95486"/>
    <lineage>
        <taxon>Bacteria</taxon>
        <taxon>Pseudomonadati</taxon>
        <taxon>Pseudomonadota</taxon>
        <taxon>Betaproteobacteria</taxon>
        <taxon>Burkholderiales</taxon>
        <taxon>Burkholderiaceae</taxon>
        <taxon>Burkholderia</taxon>
        <taxon>Burkholderia cepacia complex</taxon>
    </lineage>
</organism>
<reference evidence="1" key="1">
    <citation type="submission" date="2014-04" db="EMBL/GenBank/DDBJ databases">
        <title>In planta biocontrol of soil-borne Fusarium wilt of banana through a plant endophytic bacterium, Burkholderia cenocepacia 869T2.</title>
        <authorList>
            <person name="Ho Y.-N."/>
            <person name="Chiang H.-M."/>
            <person name="Chao C.-P."/>
            <person name="Su C.-C."/>
            <person name="Hsu H.-F."/>
            <person name="Guo C.-T."/>
            <person name="Hsieh J.-L."/>
            <person name="Huang C.-C."/>
        </authorList>
    </citation>
    <scope>NUCLEOTIDE SEQUENCE [LARGE SCALE GENOMIC DNA]</scope>
    <source>
        <strain evidence="1">869T2</strain>
    </source>
</reference>
<evidence type="ECO:0000313" key="1">
    <source>
        <dbReference type="EMBL" id="KEA58931.1"/>
    </source>
</evidence>